<keyword evidence="4" id="KW-0106">Calcium</keyword>
<keyword evidence="5" id="KW-0325">Glycoprotein</keyword>
<keyword evidence="3 8" id="KW-0378">Hydrolase</keyword>
<evidence type="ECO:0000256" key="3">
    <source>
        <dbReference type="ARBA" id="ARBA00022801"/>
    </source>
</evidence>
<proteinExistence type="inferred from homology"/>
<dbReference type="SUPFAM" id="SSF53649">
    <property type="entry name" value="Alkaline phosphatase-like"/>
    <property type="match status" value="1"/>
</dbReference>
<keyword evidence="6" id="KW-0732">Signal</keyword>
<organism evidence="8 9">
    <name type="scientific">Aureococcus anophagefferens</name>
    <name type="common">Harmful bloom alga</name>
    <dbReference type="NCBI Taxonomy" id="44056"/>
    <lineage>
        <taxon>Eukaryota</taxon>
        <taxon>Sar</taxon>
        <taxon>Stramenopiles</taxon>
        <taxon>Ochrophyta</taxon>
        <taxon>Pelagophyceae</taxon>
        <taxon>Pelagomonadales</taxon>
        <taxon>Pelagomonadaceae</taxon>
        <taxon>Aureococcus</taxon>
    </lineage>
</organism>
<dbReference type="Gene3D" id="3.30.1120.10">
    <property type="match status" value="1"/>
</dbReference>
<evidence type="ECO:0000256" key="6">
    <source>
        <dbReference type="SAM" id="SignalP"/>
    </source>
</evidence>
<keyword evidence="2" id="KW-0479">Metal-binding</keyword>
<dbReference type="EMBL" id="JBBJCI010000152">
    <property type="protein sequence ID" value="KAK7241796.1"/>
    <property type="molecule type" value="Genomic_DNA"/>
</dbReference>
<dbReference type="InterPro" id="IPR047115">
    <property type="entry name" value="ARSB"/>
</dbReference>
<dbReference type="InterPro" id="IPR024607">
    <property type="entry name" value="Sulfatase_CS"/>
</dbReference>
<dbReference type="GO" id="GO:0016787">
    <property type="term" value="F:hydrolase activity"/>
    <property type="evidence" value="ECO:0007669"/>
    <property type="project" value="UniProtKB-KW"/>
</dbReference>
<evidence type="ECO:0000313" key="9">
    <source>
        <dbReference type="Proteomes" id="UP001363151"/>
    </source>
</evidence>
<dbReference type="Proteomes" id="UP001363151">
    <property type="component" value="Unassembled WGS sequence"/>
</dbReference>
<keyword evidence="9" id="KW-1185">Reference proteome</keyword>
<dbReference type="InterPro" id="IPR000917">
    <property type="entry name" value="Sulfatase_N"/>
</dbReference>
<evidence type="ECO:0000313" key="8">
    <source>
        <dbReference type="EMBL" id="KAK7241796.1"/>
    </source>
</evidence>
<dbReference type="PROSITE" id="PS00149">
    <property type="entry name" value="SULFATASE_2"/>
    <property type="match status" value="1"/>
</dbReference>
<accession>A0ABR1G095</accession>
<evidence type="ECO:0000256" key="2">
    <source>
        <dbReference type="ARBA" id="ARBA00022723"/>
    </source>
</evidence>
<dbReference type="Gene3D" id="3.40.720.10">
    <property type="entry name" value="Alkaline Phosphatase, subunit A"/>
    <property type="match status" value="1"/>
</dbReference>
<dbReference type="CDD" id="cd16029">
    <property type="entry name" value="4-S"/>
    <property type="match status" value="1"/>
</dbReference>
<evidence type="ECO:0000259" key="7">
    <source>
        <dbReference type="Pfam" id="PF00884"/>
    </source>
</evidence>
<sequence>MAPGSMVGAALLVGAAAAGAPSKQPHIAFMLVDDLGFNDAWAVNTSDVAGAWPHVGALANESVRIATYYTTMLCTPTRGAFMTGRLPQRLGLHHGVIGGFQDYGLPANETTIADKLKGAGYATAHVGKWHLGNFDDASEPTRRGFDASYGYQNGEEDHFTRILQGLGDFQASSLADGASYYTVDDLLKINGTHNSFLFVDRAVAVVGAHDASIPLFLYLALQDTHAPIQAPAGYADDAACASIGSSRHYPDGARREFCGMVRAADESIANVTAAIDANFGKRNSVIVIAGDNGGIVKGGGNNWPLRGQKGQPWEGGVRNHALIRAPGRLAPGLYDKGMVHVVDLHATLVALAGGASAYEIDGLDVWAALRDGSPSPRSEVLLMYDPCAQHGPLAVNCSAPAYSYRDGDYKLVHPSIINDTWIMPPPSVGAAYADDGAPSCVHPEPHGAVSLDAACVSLVDNATYLYDLSVDPEERVDLAAEKPDVVFAIQAKVLDFVARHEMYPCNVPGGPCFDVDQAGNASCTALGYFRPWIRN</sequence>
<comment type="caution">
    <text evidence="8">The sequence shown here is derived from an EMBL/GenBank/DDBJ whole genome shotgun (WGS) entry which is preliminary data.</text>
</comment>
<dbReference type="Pfam" id="PF00884">
    <property type="entry name" value="Sulfatase"/>
    <property type="match status" value="1"/>
</dbReference>
<reference evidence="8 9" key="1">
    <citation type="submission" date="2024-03" db="EMBL/GenBank/DDBJ databases">
        <title>Aureococcus anophagefferens CCMP1851 and Kratosvirus quantuckense: Draft genome of a second virus-susceptible host strain in the model system.</title>
        <authorList>
            <person name="Chase E."/>
            <person name="Truchon A.R."/>
            <person name="Schepens W."/>
            <person name="Wilhelm S.W."/>
        </authorList>
    </citation>
    <scope>NUCLEOTIDE SEQUENCE [LARGE SCALE GENOMIC DNA]</scope>
    <source>
        <strain evidence="8 9">CCMP1851</strain>
    </source>
</reference>
<evidence type="ECO:0000256" key="1">
    <source>
        <dbReference type="ARBA" id="ARBA00008779"/>
    </source>
</evidence>
<name>A0ABR1G095_AURAN</name>
<gene>
    <name evidence="8" type="ORF">SO694_00019167</name>
</gene>
<evidence type="ECO:0000256" key="5">
    <source>
        <dbReference type="ARBA" id="ARBA00023180"/>
    </source>
</evidence>
<dbReference type="PANTHER" id="PTHR10342">
    <property type="entry name" value="ARYLSULFATASE"/>
    <property type="match status" value="1"/>
</dbReference>
<dbReference type="InterPro" id="IPR017850">
    <property type="entry name" value="Alkaline_phosphatase_core_sf"/>
</dbReference>
<protein>
    <submittedName>
        <fullName evidence="8">Sulfuric ester hydrolase</fullName>
    </submittedName>
</protein>
<feature type="domain" description="Sulfatase N-terminal" evidence="7">
    <location>
        <begin position="26"/>
        <end position="353"/>
    </location>
</feature>
<dbReference type="PANTHER" id="PTHR10342:SF274">
    <property type="entry name" value="ARYLSULFATASE B"/>
    <property type="match status" value="1"/>
</dbReference>
<comment type="similarity">
    <text evidence="1">Belongs to the sulfatase family.</text>
</comment>
<feature type="chain" id="PRO_5047443583" evidence="6">
    <location>
        <begin position="19"/>
        <end position="535"/>
    </location>
</feature>
<feature type="signal peptide" evidence="6">
    <location>
        <begin position="1"/>
        <end position="18"/>
    </location>
</feature>
<evidence type="ECO:0000256" key="4">
    <source>
        <dbReference type="ARBA" id="ARBA00022837"/>
    </source>
</evidence>